<dbReference type="PhylomeDB" id="A0A068VIK8"/>
<dbReference type="InParanoid" id="A0A068VIK8"/>
<feature type="domain" description="RNase H type-1" evidence="1">
    <location>
        <begin position="416"/>
        <end position="493"/>
    </location>
</feature>
<reference evidence="4" key="1">
    <citation type="journal article" date="2014" name="Science">
        <title>The coffee genome provides insight into the convergent evolution of caffeine biosynthesis.</title>
        <authorList>
            <person name="Denoeud F."/>
            <person name="Carretero-Paulet L."/>
            <person name="Dereeper A."/>
            <person name="Droc G."/>
            <person name="Guyot R."/>
            <person name="Pietrella M."/>
            <person name="Zheng C."/>
            <person name="Alberti A."/>
            <person name="Anthony F."/>
            <person name="Aprea G."/>
            <person name="Aury J.M."/>
            <person name="Bento P."/>
            <person name="Bernard M."/>
            <person name="Bocs S."/>
            <person name="Campa C."/>
            <person name="Cenci A."/>
            <person name="Combes M.C."/>
            <person name="Crouzillat D."/>
            <person name="Da Silva C."/>
            <person name="Daddiego L."/>
            <person name="De Bellis F."/>
            <person name="Dussert S."/>
            <person name="Garsmeur O."/>
            <person name="Gayraud T."/>
            <person name="Guignon V."/>
            <person name="Jahn K."/>
            <person name="Jamilloux V."/>
            <person name="Joet T."/>
            <person name="Labadie K."/>
            <person name="Lan T."/>
            <person name="Leclercq J."/>
            <person name="Lepelley M."/>
            <person name="Leroy T."/>
            <person name="Li L.T."/>
            <person name="Librado P."/>
            <person name="Lopez L."/>
            <person name="Munoz A."/>
            <person name="Noel B."/>
            <person name="Pallavicini A."/>
            <person name="Perrotta G."/>
            <person name="Poncet V."/>
            <person name="Pot D."/>
            <person name="Priyono X."/>
            <person name="Rigoreau M."/>
            <person name="Rouard M."/>
            <person name="Rozas J."/>
            <person name="Tranchant-Dubreuil C."/>
            <person name="VanBuren R."/>
            <person name="Zhang Q."/>
            <person name="Andrade A.C."/>
            <person name="Argout X."/>
            <person name="Bertrand B."/>
            <person name="de Kochko A."/>
            <person name="Graziosi G."/>
            <person name="Henry R.J."/>
            <person name="Jayarama X."/>
            <person name="Ming R."/>
            <person name="Nagai C."/>
            <person name="Rounsley S."/>
            <person name="Sankoff D."/>
            <person name="Giuliano G."/>
            <person name="Albert V.A."/>
            <person name="Wincker P."/>
            <person name="Lashermes P."/>
        </authorList>
    </citation>
    <scope>NUCLEOTIDE SEQUENCE [LARGE SCALE GENOMIC DNA]</scope>
    <source>
        <strain evidence="4">cv. DH200-94</strain>
    </source>
</reference>
<dbReference type="EMBL" id="HG740545">
    <property type="protein sequence ID" value="CDP20635.1"/>
    <property type="molecule type" value="Genomic_DNA"/>
</dbReference>
<feature type="domain" description="Reverse transcriptase zinc-binding" evidence="2">
    <location>
        <begin position="206"/>
        <end position="291"/>
    </location>
</feature>
<dbReference type="InterPro" id="IPR026960">
    <property type="entry name" value="RVT-Znf"/>
</dbReference>
<organism evidence="3 4">
    <name type="scientific">Coffea canephora</name>
    <name type="common">Robusta coffee</name>
    <dbReference type="NCBI Taxonomy" id="49390"/>
    <lineage>
        <taxon>Eukaryota</taxon>
        <taxon>Viridiplantae</taxon>
        <taxon>Streptophyta</taxon>
        <taxon>Embryophyta</taxon>
        <taxon>Tracheophyta</taxon>
        <taxon>Spermatophyta</taxon>
        <taxon>Magnoliopsida</taxon>
        <taxon>eudicotyledons</taxon>
        <taxon>Gunneridae</taxon>
        <taxon>Pentapetalae</taxon>
        <taxon>asterids</taxon>
        <taxon>lamiids</taxon>
        <taxon>Gentianales</taxon>
        <taxon>Rubiaceae</taxon>
        <taxon>Ixoroideae</taxon>
        <taxon>Gardenieae complex</taxon>
        <taxon>Bertiereae - Coffeeae clade</taxon>
        <taxon>Coffeeae</taxon>
        <taxon>Coffea</taxon>
    </lineage>
</organism>
<dbReference type="CDD" id="cd06222">
    <property type="entry name" value="RNase_H_like"/>
    <property type="match status" value="1"/>
</dbReference>
<dbReference type="Gramene" id="CDP20635">
    <property type="protein sequence ID" value="CDP20635"/>
    <property type="gene ID" value="GSCOC_T00000807001"/>
</dbReference>
<dbReference type="PANTHER" id="PTHR47723">
    <property type="entry name" value="OS05G0353850 PROTEIN"/>
    <property type="match status" value="1"/>
</dbReference>
<dbReference type="GO" id="GO:0003676">
    <property type="term" value="F:nucleic acid binding"/>
    <property type="evidence" value="ECO:0007669"/>
    <property type="project" value="InterPro"/>
</dbReference>
<evidence type="ECO:0000259" key="1">
    <source>
        <dbReference type="Pfam" id="PF13456"/>
    </source>
</evidence>
<name>A0A068VIK8_COFCA</name>
<evidence type="ECO:0000313" key="3">
    <source>
        <dbReference type="EMBL" id="CDP20635.1"/>
    </source>
</evidence>
<proteinExistence type="predicted"/>
<dbReference type="AlphaFoldDB" id="A0A068VIK8"/>
<keyword evidence="4" id="KW-1185">Reference proteome</keyword>
<dbReference type="OrthoDB" id="1304301at2759"/>
<evidence type="ECO:0000259" key="2">
    <source>
        <dbReference type="Pfam" id="PF13966"/>
    </source>
</evidence>
<dbReference type="InterPro" id="IPR044730">
    <property type="entry name" value="RNase_H-like_dom_plant"/>
</dbReference>
<dbReference type="InterPro" id="IPR012337">
    <property type="entry name" value="RNaseH-like_sf"/>
</dbReference>
<dbReference type="InterPro" id="IPR036397">
    <property type="entry name" value="RNaseH_sf"/>
</dbReference>
<dbReference type="Pfam" id="PF13456">
    <property type="entry name" value="RVT_3"/>
    <property type="match status" value="1"/>
</dbReference>
<accession>A0A068VIK8</accession>
<dbReference type="InterPro" id="IPR053151">
    <property type="entry name" value="RNase_H-like"/>
</dbReference>
<dbReference type="PANTHER" id="PTHR47723:SF19">
    <property type="entry name" value="POLYNUCLEOTIDYL TRANSFERASE, RIBONUCLEASE H-LIKE SUPERFAMILY PROTEIN"/>
    <property type="match status" value="1"/>
</dbReference>
<gene>
    <name evidence="3" type="ORF">GSCOC_T00000807001</name>
</gene>
<dbReference type="SUPFAM" id="SSF53098">
    <property type="entry name" value="Ribonuclease H-like"/>
    <property type="match status" value="1"/>
</dbReference>
<dbReference type="Gene3D" id="3.30.420.10">
    <property type="entry name" value="Ribonuclease H-like superfamily/Ribonuclease H"/>
    <property type="match status" value="1"/>
</dbReference>
<evidence type="ECO:0000313" key="4">
    <source>
        <dbReference type="Proteomes" id="UP000295252"/>
    </source>
</evidence>
<dbReference type="GO" id="GO:0004523">
    <property type="term" value="F:RNA-DNA hybrid ribonuclease activity"/>
    <property type="evidence" value="ECO:0007669"/>
    <property type="project" value="InterPro"/>
</dbReference>
<dbReference type="Proteomes" id="UP000295252">
    <property type="component" value="Unassembled WGS sequence"/>
</dbReference>
<protein>
    <submittedName>
        <fullName evidence="3">DH200=94 genomic scaffold, scaffold_1461</fullName>
    </submittedName>
</protein>
<dbReference type="Pfam" id="PF13966">
    <property type="entry name" value="zf-RVT"/>
    <property type="match status" value="1"/>
</dbReference>
<sequence>MPIHLFAASTPPKSLFGFLEKIFAGFLWGFFDNGPRFHWIKWDQLCKSQERGGVGLRSLRHVFEAFSMKLWWQFRSRQSLWAEFMHCKNCPKTHPCFAEVKLGSSWTWKRMMAIQGKAEQHILWQLSDGSVNFWHDNWLGQGPLCHQVETFQECAVYDYVEQGRWNVHKLNDVLPSWLVGRILKVDPPCHTFPDSMVWAPSTSGDFSISTAYKCVQGSGNISWLYSSVWIQGLPVNISFFMMRLLRARLPVMDRLHHLGILGPSRCFCCSSPCSESIDHIFCNGEVASKIWHFFEVVVGGFHPSFTVRHRVISWWLKPTRNPYLQFLIRLLPSLICWNLWKMRNKTMFEGQLLPVAFICERILGDMRDLFHLKFKKLYLQYQDWPDFFSSVAGLVRRYQVRIVHWRCPVQSMVKLNSDGCSRGNPGMSGGGGVLRSCNAEFLFGFSCFFWGFTSLHAGFKALLFGVRLALDKGFQNLHVESDSLELVHIIQARRFIKVVSHCFREANRPADRLSNVGVIIPAGIHAFKC</sequence>
<dbReference type="OMA" id="PVAFICE"/>
<dbReference type="InterPro" id="IPR002156">
    <property type="entry name" value="RNaseH_domain"/>
</dbReference>